<name>A0A3N8QE46_9BURK</name>
<evidence type="ECO:0000313" key="2">
    <source>
        <dbReference type="EMBL" id="RQT22074.1"/>
    </source>
</evidence>
<feature type="chain" id="PRO_5018302415" description="Lipoprotein" evidence="1">
    <location>
        <begin position="22"/>
        <end position="130"/>
    </location>
</feature>
<keyword evidence="1" id="KW-0732">Signal</keyword>
<evidence type="ECO:0000313" key="3">
    <source>
        <dbReference type="Proteomes" id="UP000269271"/>
    </source>
</evidence>
<sequence length="130" mass="13743">MMRSPLLLAVVIGVLAQASFADSRVQDYGVTQIGQPGSGHYVFCSAETCPEPTIKHLAVSAPVVPENLSLPVSPAAEGWPQRASTVPIVKRHTSHRIHTRHVSRVAKVPNRALCTPAGPGVSTSKQPAAH</sequence>
<accession>A0A3N8QE46</accession>
<organism evidence="2 3">
    <name type="scientific">Burkholderia contaminans</name>
    <dbReference type="NCBI Taxonomy" id="488447"/>
    <lineage>
        <taxon>Bacteria</taxon>
        <taxon>Pseudomonadati</taxon>
        <taxon>Pseudomonadota</taxon>
        <taxon>Betaproteobacteria</taxon>
        <taxon>Burkholderiales</taxon>
        <taxon>Burkholderiaceae</taxon>
        <taxon>Burkholderia</taxon>
        <taxon>Burkholderia cepacia complex</taxon>
    </lineage>
</organism>
<proteinExistence type="predicted"/>
<comment type="caution">
    <text evidence="2">The sequence shown here is derived from an EMBL/GenBank/DDBJ whole genome shotgun (WGS) entry which is preliminary data.</text>
</comment>
<protein>
    <recommendedName>
        <fullName evidence="4">Lipoprotein</fullName>
    </recommendedName>
</protein>
<dbReference type="Proteomes" id="UP000269271">
    <property type="component" value="Unassembled WGS sequence"/>
</dbReference>
<gene>
    <name evidence="2" type="ORF">DF037_28595</name>
</gene>
<feature type="signal peptide" evidence="1">
    <location>
        <begin position="1"/>
        <end position="21"/>
    </location>
</feature>
<reference evidence="2 3" key="1">
    <citation type="submission" date="2018-08" db="EMBL/GenBank/DDBJ databases">
        <title>Comparative analysis of Burkholderia isolates from Puerto Rico.</title>
        <authorList>
            <person name="Hall C."/>
            <person name="Sahl J."/>
            <person name="Wagner D."/>
        </authorList>
    </citation>
    <scope>NUCLEOTIDE SEQUENCE [LARGE SCALE GENOMIC DNA]</scope>
    <source>
        <strain evidence="2 3">Bp9001</strain>
    </source>
</reference>
<dbReference type="AlphaFoldDB" id="A0A3N8QE46"/>
<evidence type="ECO:0008006" key="4">
    <source>
        <dbReference type="Google" id="ProtNLM"/>
    </source>
</evidence>
<dbReference type="EMBL" id="QTQX01000022">
    <property type="protein sequence ID" value="RQT22074.1"/>
    <property type="molecule type" value="Genomic_DNA"/>
</dbReference>
<evidence type="ECO:0000256" key="1">
    <source>
        <dbReference type="SAM" id="SignalP"/>
    </source>
</evidence>